<dbReference type="Proteomes" id="UP000007517">
    <property type="component" value="Chromosome"/>
</dbReference>
<dbReference type="GO" id="GO:0005524">
    <property type="term" value="F:ATP binding"/>
    <property type="evidence" value="ECO:0007669"/>
    <property type="project" value="UniProtKB-KW"/>
</dbReference>
<name>H6RV41_BLASD</name>
<keyword evidence="1" id="KW-0067">ATP-binding</keyword>
<evidence type="ECO:0000313" key="2">
    <source>
        <dbReference type="Proteomes" id="UP000007517"/>
    </source>
</evidence>
<keyword evidence="2" id="KW-1185">Reference proteome</keyword>
<dbReference type="Gene3D" id="3.40.50.300">
    <property type="entry name" value="P-loop containing nucleotide triphosphate hydrolases"/>
    <property type="match status" value="1"/>
</dbReference>
<dbReference type="InterPro" id="IPR027417">
    <property type="entry name" value="P-loop_NTPase"/>
</dbReference>
<dbReference type="SUPFAM" id="SSF52540">
    <property type="entry name" value="P-loop containing nucleoside triphosphate hydrolases"/>
    <property type="match status" value="1"/>
</dbReference>
<organism evidence="1 2">
    <name type="scientific">Blastococcus saxobsidens (strain DD2)</name>
    <dbReference type="NCBI Taxonomy" id="1146883"/>
    <lineage>
        <taxon>Bacteria</taxon>
        <taxon>Bacillati</taxon>
        <taxon>Actinomycetota</taxon>
        <taxon>Actinomycetes</taxon>
        <taxon>Geodermatophilales</taxon>
        <taxon>Geodermatophilaceae</taxon>
        <taxon>Blastococcus</taxon>
    </lineage>
</organism>
<gene>
    <name evidence="1" type="ordered locus">BLASA_4986</name>
</gene>
<protein>
    <submittedName>
        <fullName evidence="1">Putative ABC transporter ATP-binding protein</fullName>
    </submittedName>
</protein>
<reference evidence="1 2" key="1">
    <citation type="journal article" date="2012" name="J. Bacteriol.">
        <title>Genome Sequence of Blastococcus saxobsidens DD2, a Stone-Inhabiting Bacterium.</title>
        <authorList>
            <person name="Chouaia B."/>
            <person name="Crotti E."/>
            <person name="Brusetti L."/>
            <person name="Daffonchio D."/>
            <person name="Essoussi I."/>
            <person name="Nouioui I."/>
            <person name="Sbissi I."/>
            <person name="Ghodhbane-Gtari F."/>
            <person name="Gtari M."/>
            <person name="Vacherie B."/>
            <person name="Barbe V."/>
            <person name="Medigue C."/>
            <person name="Gury J."/>
            <person name="Pujic P."/>
            <person name="Normand P."/>
        </authorList>
    </citation>
    <scope>NUCLEOTIDE SEQUENCE [LARGE SCALE GENOMIC DNA]</scope>
    <source>
        <strain evidence="1 2">DD2</strain>
    </source>
</reference>
<dbReference type="AlphaFoldDB" id="H6RV41"/>
<dbReference type="STRING" id="1146883.BLASA_4986"/>
<dbReference type="HOGENOM" id="CLU_3213129_0_0_11"/>
<accession>H6RV41</accession>
<dbReference type="EMBL" id="FO117623">
    <property type="protein sequence ID" value="CCG05760.1"/>
    <property type="molecule type" value="Genomic_DNA"/>
</dbReference>
<reference evidence="2" key="2">
    <citation type="submission" date="2012-02" db="EMBL/GenBank/DDBJ databases">
        <title>Complete genome sequence of Blastococcus saxobsidens strain DD2.</title>
        <authorList>
            <person name="Genoscope."/>
        </authorList>
    </citation>
    <scope>NUCLEOTIDE SEQUENCE [LARGE SCALE GENOMIC DNA]</scope>
    <source>
        <strain evidence="2">DD2</strain>
    </source>
</reference>
<sequence>MLRGMADELGRTVVLVVHEVDVAAGYSDRIVAMRDGHLVAVPWR</sequence>
<proteinExistence type="predicted"/>
<keyword evidence="1" id="KW-0547">Nucleotide-binding</keyword>
<evidence type="ECO:0000313" key="1">
    <source>
        <dbReference type="EMBL" id="CCG05760.1"/>
    </source>
</evidence>
<dbReference type="KEGG" id="bsd:BLASA_4986"/>